<keyword evidence="1" id="KW-0472">Membrane</keyword>
<evidence type="ECO:0000313" key="3">
    <source>
        <dbReference type="Proteomes" id="UP000481852"/>
    </source>
</evidence>
<reference evidence="2 3" key="1">
    <citation type="submission" date="2019-08" db="EMBL/GenBank/DDBJ databases">
        <title>In-depth cultivation of the pig gut microbiome towards novel bacterial diversity and tailored functional studies.</title>
        <authorList>
            <person name="Wylensek D."/>
            <person name="Hitch T.C.A."/>
            <person name="Clavel T."/>
        </authorList>
    </citation>
    <scope>NUCLEOTIDE SEQUENCE [LARGE SCALE GENOMIC DNA]</scope>
    <source>
        <strain evidence="2 3">Oil+RF-744-WCA-WT-11</strain>
    </source>
</reference>
<feature type="transmembrane region" description="Helical" evidence="1">
    <location>
        <begin position="12"/>
        <end position="29"/>
    </location>
</feature>
<evidence type="ECO:0000313" key="2">
    <source>
        <dbReference type="EMBL" id="MSS14239.1"/>
    </source>
</evidence>
<dbReference type="EMBL" id="VULZ01000003">
    <property type="protein sequence ID" value="MSS14239.1"/>
    <property type="molecule type" value="Genomic_DNA"/>
</dbReference>
<accession>A0A6L5X1G5</accession>
<keyword evidence="1" id="KW-0812">Transmembrane</keyword>
<dbReference type="AlphaFoldDB" id="A0A6L5X1G5"/>
<proteinExistence type="predicted"/>
<keyword evidence="1" id="KW-1133">Transmembrane helix</keyword>
<organism evidence="2 3">
    <name type="scientific">Porcincola intestinalis</name>
    <dbReference type="NCBI Taxonomy" id="2606632"/>
    <lineage>
        <taxon>Bacteria</taxon>
        <taxon>Bacillati</taxon>
        <taxon>Bacillota</taxon>
        <taxon>Clostridia</taxon>
        <taxon>Lachnospirales</taxon>
        <taxon>Lachnospiraceae</taxon>
        <taxon>Porcincola</taxon>
    </lineage>
</organism>
<comment type="caution">
    <text evidence="2">The sequence shown here is derived from an EMBL/GenBank/DDBJ whole genome shotgun (WGS) entry which is preliminary data.</text>
</comment>
<feature type="transmembrane region" description="Helical" evidence="1">
    <location>
        <begin position="107"/>
        <end position="125"/>
    </location>
</feature>
<protein>
    <submittedName>
        <fullName evidence="2">Uncharacterized protein</fullName>
    </submittedName>
</protein>
<dbReference type="RefSeq" id="WP_154523622.1">
    <property type="nucleotide sequence ID" value="NZ_JAXFDQ010000006.1"/>
</dbReference>
<dbReference type="Proteomes" id="UP000481852">
    <property type="component" value="Unassembled WGS sequence"/>
</dbReference>
<keyword evidence="3" id="KW-1185">Reference proteome</keyword>
<gene>
    <name evidence="2" type="ORF">FYJ35_04135</name>
</gene>
<feature type="transmembrane region" description="Helical" evidence="1">
    <location>
        <begin position="35"/>
        <end position="55"/>
    </location>
</feature>
<sequence>MFISDKKYLTRNVAAAVFLLVFALIYEHFSHGVISGYMLGAWLIPLAGSIPYLGSERLHRRHAAENGEQRRAAASGLWQLGIFTLSQGFIMKGVIEIYGTTNRWTVVYVPAAALFFILAAGMAVMKRKES</sequence>
<name>A0A6L5X1G5_9FIRM</name>
<feature type="transmembrane region" description="Helical" evidence="1">
    <location>
        <begin position="76"/>
        <end position="95"/>
    </location>
</feature>
<evidence type="ECO:0000256" key="1">
    <source>
        <dbReference type="SAM" id="Phobius"/>
    </source>
</evidence>